<gene>
    <name evidence="1" type="ORF">JG688_00010438</name>
</gene>
<dbReference type="EMBL" id="JAENGY010000660">
    <property type="protein sequence ID" value="KAG6958604.1"/>
    <property type="molecule type" value="Genomic_DNA"/>
</dbReference>
<organism evidence="1 2">
    <name type="scientific">Phytophthora aleatoria</name>
    <dbReference type="NCBI Taxonomy" id="2496075"/>
    <lineage>
        <taxon>Eukaryota</taxon>
        <taxon>Sar</taxon>
        <taxon>Stramenopiles</taxon>
        <taxon>Oomycota</taxon>
        <taxon>Peronosporomycetes</taxon>
        <taxon>Peronosporales</taxon>
        <taxon>Peronosporaceae</taxon>
        <taxon>Phytophthora</taxon>
    </lineage>
</organism>
<dbReference type="AlphaFoldDB" id="A0A8J5J504"/>
<name>A0A8J5J504_9STRA</name>
<proteinExistence type="predicted"/>
<sequence length="154" mass="17539">MVSSSDVNSWPLLVTPKGWTRGEHVTQVLQQLDLNSHVLVTNISGQVHLRYLHLDLRWPRTDENGTQEVLYVAVTGDTEANAQARESAPDVQWVHESGYCIRFTEVNETTIDVTYDRWSQCENEDHAQNLFVVWAQAVSRWSQRVTSSTLIESG</sequence>
<keyword evidence="2" id="KW-1185">Reference proteome</keyword>
<protein>
    <submittedName>
        <fullName evidence="1">Uncharacterized protein</fullName>
    </submittedName>
</protein>
<evidence type="ECO:0000313" key="2">
    <source>
        <dbReference type="Proteomes" id="UP000709295"/>
    </source>
</evidence>
<dbReference type="Proteomes" id="UP000709295">
    <property type="component" value="Unassembled WGS sequence"/>
</dbReference>
<reference evidence="1" key="1">
    <citation type="submission" date="2021-01" db="EMBL/GenBank/DDBJ databases">
        <title>Phytophthora aleatoria, a newly-described species from Pinus radiata is distinct from Phytophthora cactorum isolates based on comparative genomics.</title>
        <authorList>
            <person name="Mcdougal R."/>
            <person name="Panda P."/>
            <person name="Williams N."/>
            <person name="Studholme D.J."/>
        </authorList>
    </citation>
    <scope>NUCLEOTIDE SEQUENCE</scope>
    <source>
        <strain evidence="1">NZFS 4037</strain>
    </source>
</reference>
<evidence type="ECO:0000313" key="1">
    <source>
        <dbReference type="EMBL" id="KAG6958604.1"/>
    </source>
</evidence>
<accession>A0A8J5J504</accession>
<comment type="caution">
    <text evidence="1">The sequence shown here is derived from an EMBL/GenBank/DDBJ whole genome shotgun (WGS) entry which is preliminary data.</text>
</comment>